<dbReference type="EMBL" id="QWJJ01000014">
    <property type="protein sequence ID" value="RII37739.1"/>
    <property type="molecule type" value="Genomic_DNA"/>
</dbReference>
<keyword evidence="3" id="KW-1185">Reference proteome</keyword>
<dbReference type="Proteomes" id="UP000265848">
    <property type="component" value="Unassembled WGS sequence"/>
</dbReference>
<evidence type="ECO:0000313" key="3">
    <source>
        <dbReference type="Proteomes" id="UP000265848"/>
    </source>
</evidence>
<name>A0A399IZN2_9RHOB</name>
<dbReference type="GO" id="GO:0016787">
    <property type="term" value="F:hydrolase activity"/>
    <property type="evidence" value="ECO:0007669"/>
    <property type="project" value="UniProtKB-KW"/>
</dbReference>
<dbReference type="SUPFAM" id="SSF53474">
    <property type="entry name" value="alpha/beta-Hydrolases"/>
    <property type="match status" value="1"/>
</dbReference>
<accession>A0A399IZN2</accession>
<comment type="caution">
    <text evidence="2">The sequence shown here is derived from an EMBL/GenBank/DDBJ whole genome shotgun (WGS) entry which is preliminary data.</text>
</comment>
<sequence length="384" mass="40262">MELLRAIIRVNLFSPAPQTAPGPGRTRAAGRRGRGGAGLQTDTASDGARDGASSRWCHAPFTAVLQGFAIMQRHRVAGMTEMALIRMNAWGAAARDHDTGASPAEALAPVLKRDAPIIVMVHGFRYAPGRPAHCPHAHIFRAPDDTAQATPSWPAALGIHGGQGGASGLAFGWQARGSIWQAHAGAEVAGVALARVLRAIQRRDPGREVHAIGHSLGARVILTAMRHLPVGALSRVILLAAADHASTARTALDSRAGRQARLLHVTSGENGAYDLALHNLIPRRHAGDAILGRVDLPGLATLRLDDPAHLSGLAAIGHPVAAPERRICHWSTYLRPGAFALYAALLGPRGATLHAEVSRLTQPKAAPARAAAWSLPLPWGANAS</sequence>
<protein>
    <submittedName>
        <fullName evidence="2">Alpha/beta hydrolase</fullName>
    </submittedName>
</protein>
<evidence type="ECO:0000313" key="2">
    <source>
        <dbReference type="EMBL" id="RII37739.1"/>
    </source>
</evidence>
<gene>
    <name evidence="2" type="ORF">DL237_15150</name>
</gene>
<dbReference type="Gene3D" id="3.40.50.1820">
    <property type="entry name" value="alpha/beta hydrolase"/>
    <property type="match status" value="1"/>
</dbReference>
<feature type="region of interest" description="Disordered" evidence="1">
    <location>
        <begin position="15"/>
        <end position="52"/>
    </location>
</feature>
<proteinExistence type="predicted"/>
<organism evidence="2 3">
    <name type="scientific">Pseudooceanicola sediminis</name>
    <dbReference type="NCBI Taxonomy" id="2211117"/>
    <lineage>
        <taxon>Bacteria</taxon>
        <taxon>Pseudomonadati</taxon>
        <taxon>Pseudomonadota</taxon>
        <taxon>Alphaproteobacteria</taxon>
        <taxon>Rhodobacterales</taxon>
        <taxon>Paracoccaceae</taxon>
        <taxon>Pseudooceanicola</taxon>
    </lineage>
</organism>
<dbReference type="AlphaFoldDB" id="A0A399IZN2"/>
<dbReference type="Pfam" id="PF05990">
    <property type="entry name" value="DUF900"/>
    <property type="match status" value="1"/>
</dbReference>
<dbReference type="InterPro" id="IPR029058">
    <property type="entry name" value="AB_hydrolase_fold"/>
</dbReference>
<evidence type="ECO:0000256" key="1">
    <source>
        <dbReference type="SAM" id="MobiDB-lite"/>
    </source>
</evidence>
<reference evidence="2 3" key="1">
    <citation type="submission" date="2018-08" db="EMBL/GenBank/DDBJ databases">
        <title>Pseudooceanicola sediminis CY03 in the family Rhodobacteracea.</title>
        <authorList>
            <person name="Zhang Y.-J."/>
        </authorList>
    </citation>
    <scope>NUCLEOTIDE SEQUENCE [LARGE SCALE GENOMIC DNA]</scope>
    <source>
        <strain evidence="2 3">CY03</strain>
    </source>
</reference>
<keyword evidence="2" id="KW-0378">Hydrolase</keyword>
<dbReference type="InterPro" id="IPR010297">
    <property type="entry name" value="DUF900_hydrolase"/>
</dbReference>